<proteinExistence type="predicted"/>
<name>A0ABU4SZ52_9PSEU</name>
<dbReference type="RefSeq" id="WP_319966098.1">
    <property type="nucleotide sequence ID" value="NZ_JAXAVW010000009.1"/>
</dbReference>
<dbReference type="InterPro" id="IPR023198">
    <property type="entry name" value="PGP-like_dom2"/>
</dbReference>
<sequence>MSAEHIIWDWNGTLFADGEALIDSTIDAFTHAGLGAITREAYQLHHRQPIPEFYEQLVGRRLTRVEQGLLDKSFQAAYLGRRERIELTEDAVKALETWRDANGSQSLLSMHPHDRLMPLVKKFDIGDFFVRVDGLVGTEFARKAPHLQRHLDHIGVPADRVLLVGDSVDDARAAMACGVSCVLYHAGPNALHALDHFVALGVPVVKGLLEAVSMVLDGSEQFVIATD</sequence>
<dbReference type="PANTHER" id="PTHR43434">
    <property type="entry name" value="PHOSPHOGLYCOLATE PHOSPHATASE"/>
    <property type="match status" value="1"/>
</dbReference>
<gene>
    <name evidence="1" type="ORF">SK803_12465</name>
</gene>
<dbReference type="Gene3D" id="3.40.50.1000">
    <property type="entry name" value="HAD superfamily/HAD-like"/>
    <property type="match status" value="1"/>
</dbReference>
<dbReference type="InterPro" id="IPR041492">
    <property type="entry name" value="HAD_2"/>
</dbReference>
<accession>A0ABU4SZ52</accession>
<dbReference type="CDD" id="cd01427">
    <property type="entry name" value="HAD_like"/>
    <property type="match status" value="1"/>
</dbReference>
<dbReference type="Pfam" id="PF13419">
    <property type="entry name" value="HAD_2"/>
    <property type="match status" value="1"/>
</dbReference>
<dbReference type="InterPro" id="IPR050155">
    <property type="entry name" value="HAD-like_hydrolase_sf"/>
</dbReference>
<protein>
    <submittedName>
        <fullName evidence="1">HAD hydrolase-like protein</fullName>
    </submittedName>
</protein>
<dbReference type="Proteomes" id="UP001285521">
    <property type="component" value="Unassembled WGS sequence"/>
</dbReference>
<keyword evidence="2" id="KW-1185">Reference proteome</keyword>
<dbReference type="Gene3D" id="1.10.150.240">
    <property type="entry name" value="Putative phosphatase, domain 2"/>
    <property type="match status" value="1"/>
</dbReference>
<organism evidence="1 2">
    <name type="scientific">Lentzea miocenica</name>
    <dbReference type="NCBI Taxonomy" id="3095431"/>
    <lineage>
        <taxon>Bacteria</taxon>
        <taxon>Bacillati</taxon>
        <taxon>Actinomycetota</taxon>
        <taxon>Actinomycetes</taxon>
        <taxon>Pseudonocardiales</taxon>
        <taxon>Pseudonocardiaceae</taxon>
        <taxon>Lentzea</taxon>
    </lineage>
</organism>
<dbReference type="InterPro" id="IPR036412">
    <property type="entry name" value="HAD-like_sf"/>
</dbReference>
<reference evidence="1 2" key="2">
    <citation type="submission" date="2023-11" db="EMBL/GenBank/DDBJ databases">
        <authorList>
            <person name="Lara A.C."/>
            <person name="Chronakova A."/>
        </authorList>
    </citation>
    <scope>NUCLEOTIDE SEQUENCE [LARGE SCALE GENOMIC DNA]</scope>
    <source>
        <strain evidence="1 2">BCCO 10_0856</strain>
    </source>
</reference>
<dbReference type="PANTHER" id="PTHR43434:SF1">
    <property type="entry name" value="PHOSPHOGLYCOLATE PHOSPHATASE"/>
    <property type="match status" value="1"/>
</dbReference>
<comment type="caution">
    <text evidence="1">The sequence shown here is derived from an EMBL/GenBank/DDBJ whole genome shotgun (WGS) entry which is preliminary data.</text>
</comment>
<dbReference type="InterPro" id="IPR023214">
    <property type="entry name" value="HAD_sf"/>
</dbReference>
<evidence type="ECO:0000313" key="1">
    <source>
        <dbReference type="EMBL" id="MDX8031032.1"/>
    </source>
</evidence>
<reference evidence="1 2" key="1">
    <citation type="submission" date="2023-11" db="EMBL/GenBank/DDBJ databases">
        <title>Lentzea sokolovensis, sp. nov., Lentzea kristufkii, sp. nov., and Lentzea miocenensis, sp. nov., rare actinobacteria from Sokolov Coal Basin, Miocene lacustrine sediment, Czech Republic.</title>
        <authorList>
            <person name="Lara A."/>
            <person name="Kotroba L."/>
            <person name="Nouioui I."/>
            <person name="Neumann-Schaal M."/>
            <person name="Mast Y."/>
            <person name="Chronakova A."/>
        </authorList>
    </citation>
    <scope>NUCLEOTIDE SEQUENCE [LARGE SCALE GENOMIC DNA]</scope>
    <source>
        <strain evidence="1 2">BCCO 10_0856</strain>
    </source>
</reference>
<dbReference type="SFLD" id="SFLDS00003">
    <property type="entry name" value="Haloacid_Dehalogenase"/>
    <property type="match status" value="1"/>
</dbReference>
<dbReference type="EMBL" id="JAXAVW010000009">
    <property type="protein sequence ID" value="MDX8031032.1"/>
    <property type="molecule type" value="Genomic_DNA"/>
</dbReference>
<dbReference type="SFLD" id="SFLDG01129">
    <property type="entry name" value="C1.5:_HAD__Beta-PGM__Phosphata"/>
    <property type="match status" value="1"/>
</dbReference>
<dbReference type="SUPFAM" id="SSF56784">
    <property type="entry name" value="HAD-like"/>
    <property type="match status" value="1"/>
</dbReference>
<evidence type="ECO:0000313" key="2">
    <source>
        <dbReference type="Proteomes" id="UP001285521"/>
    </source>
</evidence>